<gene>
    <name evidence="2" type="ORF">SAMN05421630_112116</name>
</gene>
<feature type="compositionally biased region" description="Gly residues" evidence="1">
    <location>
        <begin position="408"/>
        <end position="419"/>
    </location>
</feature>
<sequence>MDPNGKYFGYDINRLRQNLSGDGITQYVSSYSVTYSAYWNEGKPPEQQQSPPYLSPKAQTPAPDSEEAQSLEIEMIRDRIMGEQPGTTSDRATQWSRVESMLFFVQNDLFQQTDSLGAEWESPSAKEAYLLKVGETLAHIEMWREAAEANHTALYSLASAMRTAQDNMRDLWQRYEKAIWRSVENYLDSPTGLGPGIPVSPYAAVSDDKVEQKIAEIIEEQRWDLPYIKETRHTYNTEARQLINDTANSYASAISKLETARANRMIPMDAILHPEATGIELPSMPPGGVPGGPGGFGGPSPAPPGGIPPVPTFDVTPRPPDVGNAAGSPRAPGTPAPVPPSTTPRTSPSAPVLTPPNRPVGSVPPFAAAGPPLPGAPSAPGLGTASGSVLGGPPPLGTGSPPPPSSGGLPGGARGGLGMPGQTPPPPAGGSPGKPKRGKVLGDKVDGADRHGTPPPATGAPPGGRNTKPGAPLASLPTALESQEVFRAPPAQASPVLDTTDNTKKRAKGRAATERDSMPSVLSGARAEPKTPAKKQRERSVPEGAAPVEFTVPTGTAPVFKGRLAEQKDRDDRRPLGDVPTALRGPAAATLAEHQRHGAPQADRTTRTATPQPEKHTRDSWDVDTPGGPVVSSTKRNEYRAEPKKILGTRQH</sequence>
<dbReference type="KEGG" id="pmad:BAY61_21885"/>
<dbReference type="PANTHER" id="PTHR45725:SF1">
    <property type="entry name" value="DISHEVELLED ASSOCIATED ACTIVATOR OF MORPHOGENESIS, ISOFORM D"/>
    <property type="match status" value="1"/>
</dbReference>
<evidence type="ECO:0000313" key="3">
    <source>
        <dbReference type="Proteomes" id="UP000199494"/>
    </source>
</evidence>
<feature type="compositionally biased region" description="Low complexity" evidence="1">
    <location>
        <begin position="378"/>
        <end position="388"/>
    </location>
</feature>
<feature type="compositionally biased region" description="Basic and acidic residues" evidence="1">
    <location>
        <begin position="635"/>
        <end position="645"/>
    </location>
</feature>
<dbReference type="EMBL" id="FMZE01000012">
    <property type="protein sequence ID" value="SDD78014.1"/>
    <property type="molecule type" value="Genomic_DNA"/>
</dbReference>
<proteinExistence type="predicted"/>
<organism evidence="2 3">
    <name type="scientific">Prauserella marina</name>
    <dbReference type="NCBI Taxonomy" id="530584"/>
    <lineage>
        <taxon>Bacteria</taxon>
        <taxon>Bacillati</taxon>
        <taxon>Actinomycetota</taxon>
        <taxon>Actinomycetes</taxon>
        <taxon>Pseudonocardiales</taxon>
        <taxon>Pseudonocardiaceae</taxon>
        <taxon>Prauserella</taxon>
    </lineage>
</organism>
<feature type="compositionally biased region" description="Basic and acidic residues" evidence="1">
    <location>
        <begin position="440"/>
        <end position="452"/>
    </location>
</feature>
<protein>
    <submittedName>
        <fullName evidence="2">Uncharacterized protein</fullName>
    </submittedName>
</protein>
<dbReference type="Proteomes" id="UP000199494">
    <property type="component" value="Unassembled WGS sequence"/>
</dbReference>
<dbReference type="OrthoDB" id="3657226at2"/>
<dbReference type="AlphaFoldDB" id="A0A222VTF0"/>
<dbReference type="RefSeq" id="WP_091809678.1">
    <property type="nucleotide sequence ID" value="NZ_CP016353.1"/>
</dbReference>
<feature type="compositionally biased region" description="Basic and acidic residues" evidence="1">
    <location>
        <begin position="563"/>
        <end position="576"/>
    </location>
</feature>
<feature type="compositionally biased region" description="Pro residues" evidence="1">
    <location>
        <begin position="332"/>
        <end position="342"/>
    </location>
</feature>
<dbReference type="STRING" id="530584.SAMN05421630_112116"/>
<feature type="region of interest" description="Disordered" evidence="1">
    <location>
        <begin position="278"/>
        <end position="652"/>
    </location>
</feature>
<feature type="region of interest" description="Disordered" evidence="1">
    <location>
        <begin position="42"/>
        <end position="68"/>
    </location>
</feature>
<feature type="compositionally biased region" description="Gly residues" evidence="1">
    <location>
        <begin position="289"/>
        <end position="298"/>
    </location>
</feature>
<reference evidence="2 3" key="1">
    <citation type="submission" date="2016-10" db="EMBL/GenBank/DDBJ databases">
        <authorList>
            <person name="de Groot N.N."/>
        </authorList>
    </citation>
    <scope>NUCLEOTIDE SEQUENCE [LARGE SCALE GENOMIC DNA]</scope>
    <source>
        <strain evidence="2 3">CGMCC 4.5506</strain>
    </source>
</reference>
<keyword evidence="3" id="KW-1185">Reference proteome</keyword>
<evidence type="ECO:0000256" key="1">
    <source>
        <dbReference type="SAM" id="MobiDB-lite"/>
    </source>
</evidence>
<feature type="compositionally biased region" description="Pro residues" evidence="1">
    <location>
        <begin position="392"/>
        <end position="405"/>
    </location>
</feature>
<feature type="compositionally biased region" description="Low complexity" evidence="1">
    <location>
        <begin position="343"/>
        <end position="352"/>
    </location>
</feature>
<feature type="compositionally biased region" description="Pro residues" evidence="1">
    <location>
        <begin position="300"/>
        <end position="311"/>
    </location>
</feature>
<accession>A0A222VTF0</accession>
<evidence type="ECO:0000313" key="2">
    <source>
        <dbReference type="EMBL" id="SDD78014.1"/>
    </source>
</evidence>
<dbReference type="InterPro" id="IPR051425">
    <property type="entry name" value="Formin_Homology"/>
</dbReference>
<dbReference type="PANTHER" id="PTHR45725">
    <property type="entry name" value="FORMIN HOMOLOGY 2 FAMILY MEMBER"/>
    <property type="match status" value="1"/>
</dbReference>
<name>A0A222VTF0_9PSEU</name>